<evidence type="ECO:0000256" key="2">
    <source>
        <dbReference type="ARBA" id="ARBA00006695"/>
    </source>
</evidence>
<dbReference type="GO" id="GO:0005684">
    <property type="term" value="C:U2-type spliceosomal complex"/>
    <property type="evidence" value="ECO:0007669"/>
    <property type="project" value="TreeGrafter"/>
</dbReference>
<dbReference type="InterPro" id="IPR051376">
    <property type="entry name" value="CWC25_splicing_factor"/>
</dbReference>
<gene>
    <name evidence="11" type="ORF">NADFUDRAFT_84445</name>
</gene>
<keyword evidence="5" id="KW-0747">Spliceosome</keyword>
<feature type="compositionally biased region" description="Low complexity" evidence="9">
    <location>
        <begin position="178"/>
        <end position="195"/>
    </location>
</feature>
<dbReference type="EMBL" id="KV454415">
    <property type="protein sequence ID" value="ODQ63282.1"/>
    <property type="molecule type" value="Genomic_DNA"/>
</dbReference>
<evidence type="ECO:0000259" key="10">
    <source>
        <dbReference type="SMART" id="SM01083"/>
    </source>
</evidence>
<keyword evidence="8" id="KW-0539">Nucleus</keyword>
<evidence type="ECO:0000256" key="4">
    <source>
        <dbReference type="ARBA" id="ARBA00022664"/>
    </source>
</evidence>
<feature type="compositionally biased region" description="Basic and acidic residues" evidence="9">
    <location>
        <begin position="343"/>
        <end position="396"/>
    </location>
</feature>
<dbReference type="GO" id="GO:0000398">
    <property type="term" value="P:mRNA splicing, via spliceosome"/>
    <property type="evidence" value="ECO:0007669"/>
    <property type="project" value="TreeGrafter"/>
</dbReference>
<feature type="compositionally biased region" description="Basic and acidic residues" evidence="9">
    <location>
        <begin position="406"/>
        <end position="473"/>
    </location>
</feature>
<dbReference type="Pfam" id="PF10197">
    <property type="entry name" value="Cir_N"/>
    <property type="match status" value="1"/>
</dbReference>
<feature type="compositionally biased region" description="Basic and acidic residues" evidence="9">
    <location>
        <begin position="154"/>
        <end position="171"/>
    </location>
</feature>
<feature type="compositionally biased region" description="Basic and acidic residues" evidence="9">
    <location>
        <begin position="201"/>
        <end position="332"/>
    </location>
</feature>
<comment type="similarity">
    <text evidence="2">Belongs to the CWC25 family.</text>
</comment>
<dbReference type="PANTHER" id="PTHR16196:SF0">
    <property type="entry name" value="PRE-MRNA-SPLICING FACTOR CWC25 HOMOLOG"/>
    <property type="match status" value="1"/>
</dbReference>
<dbReference type="PANTHER" id="PTHR16196">
    <property type="entry name" value="CELL CYCLE CONTROL PROTEIN CWF25"/>
    <property type="match status" value="1"/>
</dbReference>
<feature type="compositionally biased region" description="Basic and acidic residues" evidence="9">
    <location>
        <begin position="41"/>
        <end position="51"/>
    </location>
</feature>
<evidence type="ECO:0000256" key="1">
    <source>
        <dbReference type="ARBA" id="ARBA00004123"/>
    </source>
</evidence>
<name>A0A1E3PEB2_9ASCO</name>
<reference evidence="11 12" key="1">
    <citation type="journal article" date="2016" name="Proc. Natl. Acad. Sci. U.S.A.">
        <title>Comparative genomics of biotechnologically important yeasts.</title>
        <authorList>
            <person name="Riley R."/>
            <person name="Haridas S."/>
            <person name="Wolfe K.H."/>
            <person name="Lopes M.R."/>
            <person name="Hittinger C.T."/>
            <person name="Goeker M."/>
            <person name="Salamov A.A."/>
            <person name="Wisecaver J.H."/>
            <person name="Long T.M."/>
            <person name="Calvey C.H."/>
            <person name="Aerts A.L."/>
            <person name="Barry K.W."/>
            <person name="Choi C."/>
            <person name="Clum A."/>
            <person name="Coughlan A.Y."/>
            <person name="Deshpande S."/>
            <person name="Douglass A.P."/>
            <person name="Hanson S.J."/>
            <person name="Klenk H.-P."/>
            <person name="LaButti K.M."/>
            <person name="Lapidus A."/>
            <person name="Lindquist E.A."/>
            <person name="Lipzen A.M."/>
            <person name="Meier-Kolthoff J.P."/>
            <person name="Ohm R.A."/>
            <person name="Otillar R.P."/>
            <person name="Pangilinan J.L."/>
            <person name="Peng Y."/>
            <person name="Rokas A."/>
            <person name="Rosa C.A."/>
            <person name="Scheuner C."/>
            <person name="Sibirny A.A."/>
            <person name="Slot J.C."/>
            <person name="Stielow J.B."/>
            <person name="Sun H."/>
            <person name="Kurtzman C.P."/>
            <person name="Blackwell M."/>
            <person name="Grigoriev I.V."/>
            <person name="Jeffries T.W."/>
        </authorList>
    </citation>
    <scope>NUCLEOTIDE SEQUENCE [LARGE SCALE GENOMIC DNA]</scope>
    <source>
        <strain evidence="11 12">DSM 6958</strain>
    </source>
</reference>
<keyword evidence="7" id="KW-0508">mRNA splicing</keyword>
<comment type="subcellular location">
    <subcellularLocation>
        <location evidence="1">Nucleus</location>
    </subcellularLocation>
</comment>
<evidence type="ECO:0000256" key="7">
    <source>
        <dbReference type="ARBA" id="ARBA00023187"/>
    </source>
</evidence>
<feature type="region of interest" description="Disordered" evidence="9">
    <location>
        <begin position="41"/>
        <end position="60"/>
    </location>
</feature>
<feature type="non-terminal residue" evidence="11">
    <location>
        <position position="473"/>
    </location>
</feature>
<dbReference type="Proteomes" id="UP000095009">
    <property type="component" value="Unassembled WGS sequence"/>
</dbReference>
<accession>A0A1E3PEB2</accession>
<evidence type="ECO:0000256" key="5">
    <source>
        <dbReference type="ARBA" id="ARBA00022728"/>
    </source>
</evidence>
<dbReference type="InterPro" id="IPR022209">
    <property type="entry name" value="CWC25"/>
</dbReference>
<keyword evidence="12" id="KW-1185">Reference proteome</keyword>
<proteinExistence type="inferred from homology"/>
<dbReference type="SMART" id="SM01083">
    <property type="entry name" value="Cir_N"/>
    <property type="match status" value="1"/>
</dbReference>
<sequence>MPGDLNLKKSWHPGLMKNQVKVWAKEQEAIEERKKIAERQKEIQRESERNELLALQGHNATKPKVDRVEWMYAVPKTDASASGNDTLGPTDEDEAYLLGKKRIDSLLIKKDTDAVNALGGGGVERFLANTANTNSSASNIRDRPGVNEGSDLSAKLRHDPMMALEQKRQEMLQKTLSMRKASSSSDNSRKNPSSSILRKYSPRDQHPNRNDRHRERTQPRDGDRERNHSNDRDGGKRYRDDKEIKRSPRDYRERDRSYREDRESKRSYRDDRERDNSYRDDRKRDDSYRNDRRRDDSYRDDRKRDSCYHNSRERDNSYRQDRNSERSYRDDPDYGSNNCNDRYSGRSRRDDRDREKRHRFREEIKFSNQPRDHSNDRHHDKQHELNKENDQHGGDHKRTRISSASYDKEIQDNKLRYRDTETTTRPELTAEEKQRKLQEMREDAKKLESARNERVNESAQKDIKEKNKDDDAR</sequence>
<protein>
    <recommendedName>
        <fullName evidence="3">Pre-mRNA-splicing factor CWC25</fullName>
    </recommendedName>
</protein>
<dbReference type="STRING" id="857566.A0A1E3PEB2"/>
<feature type="domain" description="CBF1-interacting co-repressor CIR N-terminal" evidence="10">
    <location>
        <begin position="10"/>
        <end position="46"/>
    </location>
</feature>
<feature type="region of interest" description="Disordered" evidence="9">
    <location>
        <begin position="129"/>
        <end position="473"/>
    </location>
</feature>
<evidence type="ECO:0000256" key="8">
    <source>
        <dbReference type="ARBA" id="ARBA00023242"/>
    </source>
</evidence>
<keyword evidence="4" id="KW-0507">mRNA processing</keyword>
<evidence type="ECO:0000256" key="6">
    <source>
        <dbReference type="ARBA" id="ARBA00023054"/>
    </source>
</evidence>
<dbReference type="OrthoDB" id="21123at2759"/>
<keyword evidence="6" id="KW-0175">Coiled coil</keyword>
<evidence type="ECO:0000256" key="9">
    <source>
        <dbReference type="SAM" id="MobiDB-lite"/>
    </source>
</evidence>
<evidence type="ECO:0000313" key="12">
    <source>
        <dbReference type="Proteomes" id="UP000095009"/>
    </source>
</evidence>
<evidence type="ECO:0000256" key="3">
    <source>
        <dbReference type="ARBA" id="ARBA00020646"/>
    </source>
</evidence>
<dbReference type="InterPro" id="IPR019339">
    <property type="entry name" value="CIR_N_dom"/>
</dbReference>
<dbReference type="AlphaFoldDB" id="A0A1E3PEB2"/>
<feature type="compositionally biased region" description="Low complexity" evidence="9">
    <location>
        <begin position="129"/>
        <end position="139"/>
    </location>
</feature>
<dbReference type="Pfam" id="PF12542">
    <property type="entry name" value="CWC25"/>
    <property type="match status" value="1"/>
</dbReference>
<evidence type="ECO:0000313" key="11">
    <source>
        <dbReference type="EMBL" id="ODQ63282.1"/>
    </source>
</evidence>
<organism evidence="11 12">
    <name type="scientific">Nadsonia fulvescens var. elongata DSM 6958</name>
    <dbReference type="NCBI Taxonomy" id="857566"/>
    <lineage>
        <taxon>Eukaryota</taxon>
        <taxon>Fungi</taxon>
        <taxon>Dikarya</taxon>
        <taxon>Ascomycota</taxon>
        <taxon>Saccharomycotina</taxon>
        <taxon>Dipodascomycetes</taxon>
        <taxon>Dipodascales</taxon>
        <taxon>Dipodascales incertae sedis</taxon>
        <taxon>Nadsonia</taxon>
    </lineage>
</organism>